<keyword evidence="1" id="KW-0175">Coiled coil</keyword>
<evidence type="ECO:0000256" key="1">
    <source>
        <dbReference type="SAM" id="Coils"/>
    </source>
</evidence>
<gene>
    <name evidence="2" type="ordered locus">DvMF_0733</name>
</gene>
<dbReference type="KEGG" id="dvm:DvMF_0733"/>
<dbReference type="STRING" id="883.DvMF_0733"/>
<feature type="coiled-coil region" evidence="1">
    <location>
        <begin position="32"/>
        <end position="59"/>
    </location>
</feature>
<dbReference type="AlphaFoldDB" id="B8DKY7"/>
<organism evidence="2">
    <name type="scientific">Nitratidesulfovibrio vulgaris (strain DSM 19637 / Miyazaki F)</name>
    <name type="common">Desulfovibrio vulgaris</name>
    <dbReference type="NCBI Taxonomy" id="883"/>
    <lineage>
        <taxon>Bacteria</taxon>
        <taxon>Pseudomonadati</taxon>
        <taxon>Thermodesulfobacteriota</taxon>
        <taxon>Desulfovibrionia</taxon>
        <taxon>Desulfovibrionales</taxon>
        <taxon>Desulfovibrionaceae</taxon>
        <taxon>Nitratidesulfovibrio</taxon>
    </lineage>
</organism>
<sequence>MNIVLKQEALRAEIAATKAQLQQVSDGDILGRIGMEQRLEELQSELNEIENIHQTIAESVIYFGGAPVQGSSGISAMFAAEALRKYQDLVTVVLASDRCGDSLSESGPLPCRNESTLHITGTPRGSFGFCLQEIVSQRPLTDSAPESAVERANQLISAAKIEDADVLEESISKEHSRVLTVLSDFFRTLKNYGATARILSRDTDVVLNKNLVDIAVMNTDIIKMESKPVIVNGIFQGATIVSRNFDFIADSGVVIEGKISKEIADELIHIMDVEYTGKRCTINTVRTETTKQGSKRPKHRWLLTDIKPLD</sequence>
<proteinExistence type="predicted"/>
<dbReference type="OrthoDB" id="7822108at2"/>
<dbReference type="EMBL" id="CP001197">
    <property type="protein sequence ID" value="ACL07690.1"/>
    <property type="molecule type" value="Genomic_DNA"/>
</dbReference>
<dbReference type="HOGENOM" id="CLU_076877_0_0_7"/>
<evidence type="ECO:0000313" key="2">
    <source>
        <dbReference type="EMBL" id="ACL07690.1"/>
    </source>
</evidence>
<dbReference type="eggNOG" id="ENOG5031PG6">
    <property type="taxonomic scope" value="Bacteria"/>
</dbReference>
<protein>
    <submittedName>
        <fullName evidence="2">Uncharacterized protein</fullName>
    </submittedName>
</protein>
<name>B8DKY7_NITV9</name>
<accession>B8DKY7</accession>
<reference evidence="2" key="1">
    <citation type="submission" date="2008-10" db="EMBL/GenBank/DDBJ databases">
        <title>Complete sequence of Desulfovibrio vulgaris str. 'Miyazaki F'.</title>
        <authorList>
            <person name="Lucas S."/>
            <person name="Copeland A."/>
            <person name="Lapidus A."/>
            <person name="Glavina del Rio T."/>
            <person name="Dalin E."/>
            <person name="Tice H."/>
            <person name="Bruce D."/>
            <person name="Goodwin L."/>
            <person name="Pitluck S."/>
            <person name="Sims D."/>
            <person name="Brettin T."/>
            <person name="Detter J.C."/>
            <person name="Han C."/>
            <person name="Larimer F."/>
            <person name="Land M."/>
            <person name="Hauser L."/>
            <person name="Kyrpides N."/>
            <person name="Mikhailova N."/>
            <person name="Hazen T.C."/>
            <person name="Richardson P."/>
        </authorList>
    </citation>
    <scope>NUCLEOTIDE SEQUENCE</scope>
    <source>
        <strain evidence="2">Miyazaki F</strain>
    </source>
</reference>